<name>A0ACC1A1U2_9ROSI</name>
<evidence type="ECO:0000313" key="1">
    <source>
        <dbReference type="EMBL" id="KAJ0080066.1"/>
    </source>
</evidence>
<protein>
    <submittedName>
        <fullName evidence="1">Uncharacterized protein</fullName>
    </submittedName>
</protein>
<gene>
    <name evidence="1" type="ORF">Patl1_22300</name>
</gene>
<proteinExistence type="predicted"/>
<keyword evidence="2" id="KW-1185">Reference proteome</keyword>
<organism evidence="1 2">
    <name type="scientific">Pistacia atlantica</name>
    <dbReference type="NCBI Taxonomy" id="434234"/>
    <lineage>
        <taxon>Eukaryota</taxon>
        <taxon>Viridiplantae</taxon>
        <taxon>Streptophyta</taxon>
        <taxon>Embryophyta</taxon>
        <taxon>Tracheophyta</taxon>
        <taxon>Spermatophyta</taxon>
        <taxon>Magnoliopsida</taxon>
        <taxon>eudicotyledons</taxon>
        <taxon>Gunneridae</taxon>
        <taxon>Pentapetalae</taxon>
        <taxon>rosids</taxon>
        <taxon>malvids</taxon>
        <taxon>Sapindales</taxon>
        <taxon>Anacardiaceae</taxon>
        <taxon>Pistacia</taxon>
    </lineage>
</organism>
<comment type="caution">
    <text evidence="1">The sequence shown here is derived from an EMBL/GenBank/DDBJ whole genome shotgun (WGS) entry which is preliminary data.</text>
</comment>
<dbReference type="EMBL" id="CM047909">
    <property type="protein sequence ID" value="KAJ0080066.1"/>
    <property type="molecule type" value="Genomic_DNA"/>
</dbReference>
<sequence length="103" mass="12225">MVNNFCGFTTVKEMWDYLRRIYYQDNSVRKFQLELDIGNYRLGNLSIEQFYSNFLNLWSDYSGLMHSKVPKEALATIQAVHSESQRDQFLMKFHPILKVHVLG</sequence>
<dbReference type="Proteomes" id="UP001164250">
    <property type="component" value="Chromosome 13"/>
</dbReference>
<reference evidence="2" key="1">
    <citation type="journal article" date="2023" name="G3 (Bethesda)">
        <title>Genome assembly and association tests identify interacting loci associated with vigor, precocity, and sex in interspecific pistachio rootstocks.</title>
        <authorList>
            <person name="Palmer W."/>
            <person name="Jacygrad E."/>
            <person name="Sagayaradj S."/>
            <person name="Cavanaugh K."/>
            <person name="Han R."/>
            <person name="Bertier L."/>
            <person name="Beede B."/>
            <person name="Kafkas S."/>
            <person name="Golino D."/>
            <person name="Preece J."/>
            <person name="Michelmore R."/>
        </authorList>
    </citation>
    <scope>NUCLEOTIDE SEQUENCE [LARGE SCALE GENOMIC DNA]</scope>
</reference>
<accession>A0ACC1A1U2</accession>
<evidence type="ECO:0000313" key="2">
    <source>
        <dbReference type="Proteomes" id="UP001164250"/>
    </source>
</evidence>